<evidence type="ECO:0000313" key="2">
    <source>
        <dbReference type="Proteomes" id="UP000290759"/>
    </source>
</evidence>
<reference evidence="1 2" key="2">
    <citation type="submission" date="2019-02" db="EMBL/GenBank/DDBJ databases">
        <title>'Lichenibacterium ramalinii' gen. nov. sp. nov., 'Lichenibacterium minor' gen. nov. sp. nov.</title>
        <authorList>
            <person name="Pankratov T."/>
        </authorList>
    </citation>
    <scope>NUCLEOTIDE SEQUENCE [LARGE SCALE GENOMIC DNA]</scope>
    <source>
        <strain evidence="1 2">RmlP026</strain>
    </source>
</reference>
<accession>A0A4Q2U2Z0</accession>
<dbReference type="OrthoDB" id="8245037at2"/>
<dbReference type="Proteomes" id="UP000290759">
    <property type="component" value="Unassembled WGS sequence"/>
</dbReference>
<name>A0A4Q2U2Z0_9HYPH</name>
<organism evidence="1 2">
    <name type="scientific">Lichenibacterium minor</name>
    <dbReference type="NCBI Taxonomy" id="2316528"/>
    <lineage>
        <taxon>Bacteria</taxon>
        <taxon>Pseudomonadati</taxon>
        <taxon>Pseudomonadota</taxon>
        <taxon>Alphaproteobacteria</taxon>
        <taxon>Hyphomicrobiales</taxon>
        <taxon>Lichenihabitantaceae</taxon>
        <taxon>Lichenibacterium</taxon>
    </lineage>
</organism>
<proteinExistence type="predicted"/>
<dbReference type="AlphaFoldDB" id="A0A4Q2U2Z0"/>
<reference evidence="1 2" key="1">
    <citation type="submission" date="2018-12" db="EMBL/GenBank/DDBJ databases">
        <authorList>
            <person name="Grouzdev D.S."/>
            <person name="Krutkina M.S."/>
        </authorList>
    </citation>
    <scope>NUCLEOTIDE SEQUENCE [LARGE SCALE GENOMIC DNA]</scope>
    <source>
        <strain evidence="1 2">RmlP026</strain>
    </source>
</reference>
<sequence length="67" mass="7304">MALASEADVSPALRAQAEAVCRDDAFRLCADAIPNEAAILACMRPKRAMLTGPCRKVFDKVVQDVRR</sequence>
<dbReference type="RefSeq" id="WP_129229842.1">
    <property type="nucleotide sequence ID" value="NZ_QYBB01000072.1"/>
</dbReference>
<protein>
    <submittedName>
        <fullName evidence="1">Uncharacterized protein</fullName>
    </submittedName>
</protein>
<evidence type="ECO:0000313" key="1">
    <source>
        <dbReference type="EMBL" id="RYC29075.1"/>
    </source>
</evidence>
<gene>
    <name evidence="1" type="ORF">D3273_25870</name>
</gene>
<comment type="caution">
    <text evidence="1">The sequence shown here is derived from an EMBL/GenBank/DDBJ whole genome shotgun (WGS) entry which is preliminary data.</text>
</comment>
<keyword evidence="2" id="KW-1185">Reference proteome</keyword>
<dbReference type="EMBL" id="QYBB01000072">
    <property type="protein sequence ID" value="RYC29075.1"/>
    <property type="molecule type" value="Genomic_DNA"/>
</dbReference>